<dbReference type="GeneID" id="63701674"/>
<dbReference type="RefSeq" id="XP_040636671.1">
    <property type="nucleotide sequence ID" value="XM_040786550.1"/>
</dbReference>
<feature type="transmembrane region" description="Helical" evidence="1">
    <location>
        <begin position="167"/>
        <end position="187"/>
    </location>
</feature>
<evidence type="ECO:0000313" key="3">
    <source>
        <dbReference type="Proteomes" id="UP000019804"/>
    </source>
</evidence>
<proteinExistence type="predicted"/>
<organism evidence="2 3">
    <name type="scientific">Aspergillus ruber (strain CBS 135680)</name>
    <dbReference type="NCBI Taxonomy" id="1388766"/>
    <lineage>
        <taxon>Eukaryota</taxon>
        <taxon>Fungi</taxon>
        <taxon>Dikarya</taxon>
        <taxon>Ascomycota</taxon>
        <taxon>Pezizomycotina</taxon>
        <taxon>Eurotiomycetes</taxon>
        <taxon>Eurotiomycetidae</taxon>
        <taxon>Eurotiales</taxon>
        <taxon>Aspergillaceae</taxon>
        <taxon>Aspergillus</taxon>
        <taxon>Aspergillus subgen. Aspergillus</taxon>
    </lineage>
</organism>
<dbReference type="OrthoDB" id="408152at2759"/>
<name>A0A017S7G4_ASPRC</name>
<reference evidence="3" key="1">
    <citation type="journal article" date="2014" name="Nat. Commun.">
        <title>Genomic adaptations of the halophilic Dead Sea filamentous fungus Eurotium rubrum.</title>
        <authorList>
            <person name="Kis-Papo T."/>
            <person name="Weig A.R."/>
            <person name="Riley R."/>
            <person name="Persoh D."/>
            <person name="Salamov A."/>
            <person name="Sun H."/>
            <person name="Lipzen A."/>
            <person name="Wasser S.P."/>
            <person name="Rambold G."/>
            <person name="Grigoriev I.V."/>
            <person name="Nevo E."/>
        </authorList>
    </citation>
    <scope>NUCLEOTIDE SEQUENCE [LARGE SCALE GENOMIC DNA]</scope>
    <source>
        <strain evidence="3">CBS 135680</strain>
    </source>
</reference>
<protein>
    <submittedName>
        <fullName evidence="2">Uncharacterized protein</fullName>
    </submittedName>
</protein>
<keyword evidence="1" id="KW-0812">Transmembrane</keyword>
<evidence type="ECO:0000256" key="1">
    <source>
        <dbReference type="SAM" id="Phobius"/>
    </source>
</evidence>
<keyword evidence="3" id="KW-1185">Reference proteome</keyword>
<keyword evidence="1" id="KW-0472">Membrane</keyword>
<accession>A0A017S7G4</accession>
<sequence length="199" mass="22502">MLKTLALVLKSNIGIIRPDPTVNKGCMSRQQSNAGLSRHNVHKNALEELGYRNCIHPAKPLCQFSNLHLSVKIVNTKITALQRQKISRLLQGHGAIFETRSSLAKIMARVWTRSDHPRWIGYWVSGVISANDMCRRWMQRQRPNLSLYSNGAGHLRYYKRVAMAPGIALWSIVSALSFFGVFALYSVQLVPQLLHVDVN</sequence>
<dbReference type="AlphaFoldDB" id="A0A017S7G4"/>
<dbReference type="Proteomes" id="UP000019804">
    <property type="component" value="Unassembled WGS sequence"/>
</dbReference>
<keyword evidence="1" id="KW-1133">Transmembrane helix</keyword>
<evidence type="ECO:0000313" key="2">
    <source>
        <dbReference type="EMBL" id="EYE92983.1"/>
    </source>
</evidence>
<dbReference type="EMBL" id="KK088434">
    <property type="protein sequence ID" value="EYE92983.1"/>
    <property type="molecule type" value="Genomic_DNA"/>
</dbReference>
<dbReference type="HOGENOM" id="CLU_1371924_0_0_1"/>
<gene>
    <name evidence="2" type="ORF">EURHEDRAFT_517274</name>
</gene>